<dbReference type="PANTHER" id="PTHR46696">
    <property type="entry name" value="P450, PUTATIVE (EUROFUNG)-RELATED"/>
    <property type="match status" value="1"/>
</dbReference>
<protein>
    <submittedName>
        <fullName evidence="4">Cytochrome P450</fullName>
    </submittedName>
</protein>
<dbReference type="InterPro" id="IPR001128">
    <property type="entry name" value="Cyt_P450"/>
</dbReference>
<dbReference type="PROSITE" id="PS00086">
    <property type="entry name" value="CYTOCHROME_P450"/>
    <property type="match status" value="1"/>
</dbReference>
<proteinExistence type="inferred from homology"/>
<accession>A0ABV0IIP5</accession>
<comment type="caution">
    <text evidence="4">The sequence shown here is derived from an EMBL/GenBank/DDBJ whole genome shotgun (WGS) entry which is preliminary data.</text>
</comment>
<keyword evidence="5" id="KW-1185">Reference proteome</keyword>
<dbReference type="Pfam" id="PF00067">
    <property type="entry name" value="p450"/>
    <property type="match status" value="1"/>
</dbReference>
<gene>
    <name evidence="4" type="ORF">ABDK96_10145</name>
</gene>
<dbReference type="InterPro" id="IPR017972">
    <property type="entry name" value="Cyt_P450_CS"/>
</dbReference>
<reference evidence="4 5" key="1">
    <citation type="submission" date="2024-05" db="EMBL/GenBank/DDBJ databases">
        <authorList>
            <person name="Yi C."/>
        </authorList>
    </citation>
    <scope>NUCLEOTIDE SEQUENCE [LARGE SCALE GENOMIC DNA]</scope>
    <source>
        <strain evidence="4 5">XS13</strain>
    </source>
</reference>
<dbReference type="PRINTS" id="PR00359">
    <property type="entry name" value="BP450"/>
</dbReference>
<evidence type="ECO:0000313" key="4">
    <source>
        <dbReference type="EMBL" id="MEO9248043.1"/>
    </source>
</evidence>
<dbReference type="CDD" id="cd11078">
    <property type="entry name" value="CYP130-like"/>
    <property type="match status" value="1"/>
</dbReference>
<dbReference type="EMBL" id="JBDXMX010000004">
    <property type="protein sequence ID" value="MEO9248043.1"/>
    <property type="molecule type" value="Genomic_DNA"/>
</dbReference>
<comment type="similarity">
    <text evidence="1 2">Belongs to the cytochrome P450 family.</text>
</comment>
<keyword evidence="2" id="KW-0503">Monooxygenase</keyword>
<feature type="region of interest" description="Disordered" evidence="3">
    <location>
        <begin position="1"/>
        <end position="43"/>
    </location>
</feature>
<dbReference type="SUPFAM" id="SSF48264">
    <property type="entry name" value="Cytochrome P450"/>
    <property type="match status" value="1"/>
</dbReference>
<dbReference type="RefSeq" id="WP_347920664.1">
    <property type="nucleotide sequence ID" value="NZ_JBDXMX010000004.1"/>
</dbReference>
<dbReference type="InterPro" id="IPR002397">
    <property type="entry name" value="Cyt_P450_B"/>
</dbReference>
<keyword evidence="2" id="KW-0479">Metal-binding</keyword>
<dbReference type="InterPro" id="IPR036396">
    <property type="entry name" value="Cyt_P450_sf"/>
</dbReference>
<evidence type="ECO:0000256" key="3">
    <source>
        <dbReference type="SAM" id="MobiDB-lite"/>
    </source>
</evidence>
<keyword evidence="2" id="KW-0349">Heme</keyword>
<keyword evidence="2" id="KW-0560">Oxidoreductase</keyword>
<dbReference type="PANTHER" id="PTHR46696:SF1">
    <property type="entry name" value="CYTOCHROME P450 YJIB-RELATED"/>
    <property type="match status" value="1"/>
</dbReference>
<organism evidence="4 5">
    <name type="scientific">Citricoccus nitrophenolicus</name>
    <dbReference type="NCBI Taxonomy" id="863575"/>
    <lineage>
        <taxon>Bacteria</taxon>
        <taxon>Bacillati</taxon>
        <taxon>Actinomycetota</taxon>
        <taxon>Actinomycetes</taxon>
        <taxon>Micrococcales</taxon>
        <taxon>Micrococcaceae</taxon>
        <taxon>Citricoccus</taxon>
    </lineage>
</organism>
<feature type="compositionally biased region" description="Polar residues" evidence="3">
    <location>
        <begin position="1"/>
        <end position="10"/>
    </location>
</feature>
<sequence>MSTAIPTGQQGRCPVAHGSEAAPGSAHGPLHSQSADRGGVGLAAGGAEGHHGYLPFDLSSPFGSYARMRQEEPVMYDERIDYWVITKYEDIKAVFDNWEVFSSENTAAPVRGYGDPAKRVFEEGGHTVYSGLSGRRPPEHTRIRAIVQKAFTPRRFKVMEPMIRQNVQDRVDAILARPDRQADLLRDLAYDIPTITILTLVGADPKQVDQFKQWSDSRSALTWVDLSDEDQVPHAHNLVAYWKECQRLVAHAHEHGGDNLVADIVRAQQDGAEISDHEIASVCYSLLFAGHETTTTLISNTFRELLARRDVWQQLVDNPKLIPSALDEVLRFSPSIVGWRRRALEDTEVGGVAIPKGANMLLLLGSANRDEDRFEDGETFDISRPNAREHLSFGFGIHYCLGNMLAKLQAKICVEEVADRAPQLQLDESQHIDFRENLSFRTPFTVPVRWDA</sequence>
<evidence type="ECO:0000256" key="1">
    <source>
        <dbReference type="ARBA" id="ARBA00010617"/>
    </source>
</evidence>
<name>A0ABV0IIP5_9MICC</name>
<dbReference type="PRINTS" id="PR00385">
    <property type="entry name" value="P450"/>
</dbReference>
<dbReference type="Proteomes" id="UP001484097">
    <property type="component" value="Unassembled WGS sequence"/>
</dbReference>
<evidence type="ECO:0000313" key="5">
    <source>
        <dbReference type="Proteomes" id="UP001484097"/>
    </source>
</evidence>
<evidence type="ECO:0000256" key="2">
    <source>
        <dbReference type="RuleBase" id="RU000461"/>
    </source>
</evidence>
<dbReference type="Gene3D" id="1.10.630.10">
    <property type="entry name" value="Cytochrome P450"/>
    <property type="match status" value="1"/>
</dbReference>
<keyword evidence="2" id="KW-0408">Iron</keyword>